<keyword evidence="6 7" id="KW-0472">Membrane</keyword>
<evidence type="ECO:0000313" key="9">
    <source>
        <dbReference type="Proteomes" id="UP001355056"/>
    </source>
</evidence>
<sequence>MPELQGMGLGQAIVELRGGLSGMLGWLILHTGIGAAGTWLARRYALQRNLLDLPGARRSHDVATPRGGGIAIVLALVVAAVALALRAPGQAILMTAFAVGTLLVATVGWIDDHRPLSPWLRLSVHVLAGGVFAAAMQHGFGNVWVSLSAFAATVVLTNVWNFMDGINGIAATQALLAAVAVAVALAGAGVWMLIALALAAACLGFLPFNFPQARIFMGDVGSGAIGFAIAALAMVAVARQGNGAISLMLPLSPFLVDAGLTLLRRLVRGERWWTPHTQHAYQVWARRRGHAVVTLAYVAWSATGVAVMIVMDGLPAIIMLRICVAWYLAAVLAWWWVQRLETGGNGTERVPMKKSSE</sequence>
<protein>
    <submittedName>
        <fullName evidence="8">Lipopolysaccharide biosynthesis protein</fullName>
    </submittedName>
</protein>
<evidence type="ECO:0000256" key="5">
    <source>
        <dbReference type="ARBA" id="ARBA00022989"/>
    </source>
</evidence>
<evidence type="ECO:0000256" key="3">
    <source>
        <dbReference type="ARBA" id="ARBA00022679"/>
    </source>
</evidence>
<proteinExistence type="predicted"/>
<feature type="transmembrane region" description="Helical" evidence="7">
    <location>
        <begin position="20"/>
        <end position="41"/>
    </location>
</feature>
<keyword evidence="2" id="KW-1003">Cell membrane</keyword>
<gene>
    <name evidence="8" type="ORF">SNE34_02920</name>
</gene>
<feature type="transmembrane region" description="Helical" evidence="7">
    <location>
        <begin position="317"/>
        <end position="337"/>
    </location>
</feature>
<evidence type="ECO:0000313" key="8">
    <source>
        <dbReference type="EMBL" id="MEG3182963.1"/>
    </source>
</evidence>
<feature type="transmembrane region" description="Helical" evidence="7">
    <location>
        <begin position="291"/>
        <end position="311"/>
    </location>
</feature>
<feature type="transmembrane region" description="Helical" evidence="7">
    <location>
        <begin position="143"/>
        <end position="163"/>
    </location>
</feature>
<keyword evidence="5 7" id="KW-1133">Transmembrane helix</keyword>
<evidence type="ECO:0000256" key="7">
    <source>
        <dbReference type="SAM" id="Phobius"/>
    </source>
</evidence>
<evidence type="ECO:0000256" key="6">
    <source>
        <dbReference type="ARBA" id="ARBA00023136"/>
    </source>
</evidence>
<comment type="subcellular location">
    <subcellularLocation>
        <location evidence="1">Cell membrane</location>
        <topology evidence="1">Multi-pass membrane protein</topology>
    </subcellularLocation>
</comment>
<keyword evidence="9" id="KW-1185">Reference proteome</keyword>
<reference evidence="8 9" key="1">
    <citation type="journal article" date="2016" name="Int. J. Syst. Evol. Microbiol.">
        <title>Lysobacter erysipheiresistens sp. nov., an antagonist of powdery mildew, isolated from tobacco-cultivated soil.</title>
        <authorList>
            <person name="Xie B."/>
            <person name="Li T."/>
            <person name="Lin X."/>
            <person name="Wang C.J."/>
            <person name="Chen Y.J."/>
            <person name="Liu W.J."/>
            <person name="Zhao Z.W."/>
        </authorList>
    </citation>
    <scope>NUCLEOTIDE SEQUENCE [LARGE SCALE GENOMIC DNA]</scope>
    <source>
        <strain evidence="8 9">RS-LYSO-3</strain>
    </source>
</reference>
<accession>A0ABU7YVJ5</accession>
<dbReference type="PANTHER" id="PTHR22926">
    <property type="entry name" value="PHOSPHO-N-ACETYLMURAMOYL-PENTAPEPTIDE-TRANSFERASE"/>
    <property type="match status" value="1"/>
</dbReference>
<organism evidence="8 9">
    <name type="scientific">Novilysobacter erysipheiresistens</name>
    <dbReference type="NCBI Taxonomy" id="1749332"/>
    <lineage>
        <taxon>Bacteria</taxon>
        <taxon>Pseudomonadati</taxon>
        <taxon>Pseudomonadota</taxon>
        <taxon>Gammaproteobacteria</taxon>
        <taxon>Lysobacterales</taxon>
        <taxon>Lysobacteraceae</taxon>
        <taxon>Novilysobacter</taxon>
    </lineage>
</organism>
<feature type="transmembrane region" description="Helical" evidence="7">
    <location>
        <begin position="175"/>
        <end position="208"/>
    </location>
</feature>
<evidence type="ECO:0000256" key="4">
    <source>
        <dbReference type="ARBA" id="ARBA00022692"/>
    </source>
</evidence>
<name>A0ABU7YVJ5_9GAMM</name>
<evidence type="ECO:0000256" key="1">
    <source>
        <dbReference type="ARBA" id="ARBA00004651"/>
    </source>
</evidence>
<feature type="transmembrane region" description="Helical" evidence="7">
    <location>
        <begin position="67"/>
        <end position="85"/>
    </location>
</feature>
<dbReference type="PANTHER" id="PTHR22926:SF3">
    <property type="entry name" value="UNDECAPRENYL-PHOSPHATE ALPHA-N-ACETYLGLUCOSAMINYL 1-PHOSPHATE TRANSFERASE"/>
    <property type="match status" value="1"/>
</dbReference>
<dbReference type="InterPro" id="IPR000715">
    <property type="entry name" value="Glycosyl_transferase_4"/>
</dbReference>
<comment type="caution">
    <text evidence="8">The sequence shown here is derived from an EMBL/GenBank/DDBJ whole genome shotgun (WGS) entry which is preliminary data.</text>
</comment>
<dbReference type="Pfam" id="PF00953">
    <property type="entry name" value="Glycos_transf_4"/>
    <property type="match status" value="1"/>
</dbReference>
<dbReference type="Proteomes" id="UP001355056">
    <property type="component" value="Unassembled WGS sequence"/>
</dbReference>
<keyword evidence="3" id="KW-0808">Transferase</keyword>
<dbReference type="EMBL" id="JAXGFP010000001">
    <property type="protein sequence ID" value="MEG3182963.1"/>
    <property type="molecule type" value="Genomic_DNA"/>
</dbReference>
<feature type="transmembrane region" description="Helical" evidence="7">
    <location>
        <begin position="220"/>
        <end position="238"/>
    </location>
</feature>
<evidence type="ECO:0000256" key="2">
    <source>
        <dbReference type="ARBA" id="ARBA00022475"/>
    </source>
</evidence>
<feature type="transmembrane region" description="Helical" evidence="7">
    <location>
        <begin position="91"/>
        <end position="110"/>
    </location>
</feature>
<keyword evidence="4 7" id="KW-0812">Transmembrane</keyword>